<feature type="region of interest" description="Disordered" evidence="15">
    <location>
        <begin position="35"/>
        <end position="91"/>
    </location>
</feature>
<dbReference type="CTD" id="9937"/>
<dbReference type="Proteomes" id="UP000002279">
    <property type="component" value="Unplaced"/>
</dbReference>
<keyword evidence="5" id="KW-0479">Metal-binding</keyword>
<dbReference type="KEGG" id="oaa:100082812"/>
<dbReference type="RefSeq" id="XP_028936511.1">
    <property type="nucleotide sequence ID" value="XM_029080678.2"/>
</dbReference>
<dbReference type="PROSITE" id="PS51908">
    <property type="entry name" value="ZF_UBZ4"/>
    <property type="match status" value="1"/>
</dbReference>
<dbReference type="GO" id="GO:0008270">
    <property type="term" value="F:zinc ion binding"/>
    <property type="evidence" value="ECO:0007669"/>
    <property type="project" value="UniProtKB-KW"/>
</dbReference>
<evidence type="ECO:0000256" key="13">
    <source>
        <dbReference type="ARBA" id="ARBA00078423"/>
    </source>
</evidence>
<dbReference type="Gene3D" id="3.60.15.10">
    <property type="entry name" value="Ribonuclease Z/Hydroxyacylglutathione hydrolase-like"/>
    <property type="match status" value="1"/>
</dbReference>
<dbReference type="eggNOG" id="KOG1361">
    <property type="taxonomic scope" value="Eukaryota"/>
</dbReference>
<evidence type="ECO:0000256" key="5">
    <source>
        <dbReference type="ARBA" id="ARBA00022723"/>
    </source>
</evidence>
<comment type="similarity">
    <text evidence="3">Belongs to the DNA repair metallo-beta-lactamase (DRMBL) family.</text>
</comment>
<dbReference type="FunCoup" id="F7F8Q5">
    <property type="interactions" value="1360"/>
</dbReference>
<gene>
    <name evidence="17" type="primary">DCLRE1A</name>
</gene>
<dbReference type="InterPro" id="IPR036866">
    <property type="entry name" value="RibonucZ/Hydroxyglut_hydro"/>
</dbReference>
<dbReference type="FunFam" id="3.40.50.12650:FF:000001">
    <property type="entry name" value="DNA cross-link repair 1A"/>
    <property type="match status" value="1"/>
</dbReference>
<feature type="compositionally biased region" description="Basic residues" evidence="15">
    <location>
        <begin position="55"/>
        <end position="66"/>
    </location>
</feature>
<dbReference type="RefSeq" id="XP_007665881.2">
    <property type="nucleotide sequence ID" value="XM_007667691.2"/>
</dbReference>
<dbReference type="GeneTree" id="ENSGT00940000158766"/>
<evidence type="ECO:0000256" key="7">
    <source>
        <dbReference type="ARBA" id="ARBA00022771"/>
    </source>
</evidence>
<feature type="compositionally biased region" description="Polar residues" evidence="15">
    <location>
        <begin position="258"/>
        <end position="272"/>
    </location>
</feature>
<evidence type="ECO:0000256" key="14">
    <source>
        <dbReference type="PROSITE-ProRule" id="PRU01256"/>
    </source>
</evidence>
<dbReference type="PANTHER" id="PTHR23240:SF6">
    <property type="entry name" value="DNA CROSS-LINK REPAIR 1A PROTEIN"/>
    <property type="match status" value="1"/>
</dbReference>
<dbReference type="OMA" id="FRFPIYC"/>
<evidence type="ECO:0000256" key="12">
    <source>
        <dbReference type="ARBA" id="ARBA00069609"/>
    </source>
</evidence>
<dbReference type="GO" id="GO:0008800">
    <property type="term" value="F:beta-lactamase activity"/>
    <property type="evidence" value="ECO:0007669"/>
    <property type="project" value="UniProtKB-EC"/>
</dbReference>
<feature type="compositionally biased region" description="Polar residues" evidence="15">
    <location>
        <begin position="292"/>
        <end position="302"/>
    </location>
</feature>
<keyword evidence="18" id="KW-1185">Reference proteome</keyword>
<evidence type="ECO:0000256" key="10">
    <source>
        <dbReference type="ARBA" id="ARBA00023242"/>
    </source>
</evidence>
<dbReference type="InterPro" id="IPR001279">
    <property type="entry name" value="Metallo-B-lactamas"/>
</dbReference>
<evidence type="ECO:0000256" key="11">
    <source>
        <dbReference type="ARBA" id="ARBA00064601"/>
    </source>
</evidence>
<evidence type="ECO:0000256" key="4">
    <source>
        <dbReference type="ARBA" id="ARBA00012865"/>
    </source>
</evidence>
<reference evidence="17" key="1">
    <citation type="submission" date="2025-08" db="UniProtKB">
        <authorList>
            <consortium name="Ensembl"/>
        </authorList>
    </citation>
    <scope>IDENTIFICATION</scope>
    <source>
        <strain evidence="17">Glennie</strain>
    </source>
</reference>
<dbReference type="SUPFAM" id="SSF56281">
    <property type="entry name" value="Metallo-hydrolase/oxidoreductase"/>
    <property type="match status" value="1"/>
</dbReference>
<keyword evidence="10" id="KW-0539">Nucleus</keyword>
<dbReference type="HOGENOM" id="CLU_014243_0_0_1"/>
<feature type="compositionally biased region" description="Basic and acidic residues" evidence="15">
    <location>
        <begin position="221"/>
        <end position="236"/>
    </location>
</feature>
<dbReference type="OrthoDB" id="262529at2759"/>
<evidence type="ECO:0000256" key="8">
    <source>
        <dbReference type="ARBA" id="ARBA00022833"/>
    </source>
</evidence>
<evidence type="ECO:0000313" key="18">
    <source>
        <dbReference type="Proteomes" id="UP000002279"/>
    </source>
</evidence>
<dbReference type="InParanoid" id="F7F8Q5"/>
<evidence type="ECO:0000313" key="17">
    <source>
        <dbReference type="Ensembl" id="ENSOANP00000002503.3"/>
    </source>
</evidence>
<dbReference type="GeneID" id="100082812"/>
<dbReference type="Pfam" id="PF07522">
    <property type="entry name" value="DRMBL"/>
    <property type="match status" value="1"/>
</dbReference>
<comment type="catalytic activity">
    <reaction evidence="1">
        <text>a beta-lactam + H2O = a substituted beta-amino acid</text>
        <dbReference type="Rhea" id="RHEA:20401"/>
        <dbReference type="ChEBI" id="CHEBI:15377"/>
        <dbReference type="ChEBI" id="CHEBI:35627"/>
        <dbReference type="ChEBI" id="CHEBI:140347"/>
        <dbReference type="EC" id="3.5.2.6"/>
    </reaction>
</comment>
<sequence length="1006" mass="113180">MIGGLSLDLLFAMSEDSMLEEAIWEYKSKRKLKSYSENYSDDTSKSVPKATGGKYKTRQNRKKNKKGTIENNEGSKGKEQEQGECGSQTSVVSDGDLNYQDDIQLSQDKASTPEKQSRSHNKKQITPKKRPIYDGYCPNCQMPFSLLLIQTPRWHISECLDVPVSYEKECPDGLLCTSTIPSHYKRYSHFLLAQRRAEDGHSGSPANSPELSNHLCNLEKEGSSRQKQIEEERKVPNDPSLITSGPRKAHFPPESNKKTSFSTNTPASQKTLQFPEPIGNDSFECSGLPRASGNSDNQNNPKPFNLRLPETDVSDYEISYSPLKSDEDTYDTDGDLENSQSKLSLTGNSEYSNTNYNDENEHSVGFIEPYTQSALSLSTSQSSESTKFSDLSCATNFLKFPSGASPRELNLSSNYTKAPEEDHDGPKLFVSQSKMGDEPTKDSAVGNCPSPNIARRARSKSLKYRKESSLPLKSTEREVLELSSSHLSDKSNSVNEIKGTMDISQPSQSAIECFSSSQKCDVKSPPSKTLKQMDIGVFFGLPPKVKEEKVRKGTSKGMKNVSPIISPKEQHSRKRKRKADSLSDTEPLTVKTEERSQRQRKRLRESDALEEEVQKTKAIMSVKDLKSFSGNLTKVSTEPARAGSRRWRKRFKESTYTEEGPPKKICPFYKKIPGTGFTVDAFQYGAIDDCTAYFLTHFHSDHYGGLSKKFTYPIYCNKITGNLVKSKLKVQEQYIHILPMDTVCIVNGIKVVLLDANHCPGAVMLLFYLPNGNVILHTGDFRADPSMKRYPKLIGQKIHMLYLDTTYCSPEYSFPSQQEVIQFAANTAFESINLNPHTLVICGTYSIGKEKVFIAIAEVLGSKVSMSQEKYKTLRCLELEEVNSLITTDWSSTKVHLLPMMQITFKGLQSHLSKFGGKYNQVLAFKPTGWTYSEKSSSISDIKPETRGNITIYGIPYSEHSSYLEMKHFVQWLKPQKIIPTVNIGCWKTRNAMEKHFIDWKLEAKH</sequence>
<evidence type="ECO:0000256" key="2">
    <source>
        <dbReference type="ARBA" id="ARBA00004123"/>
    </source>
</evidence>
<evidence type="ECO:0000256" key="15">
    <source>
        <dbReference type="SAM" id="MobiDB-lite"/>
    </source>
</evidence>
<dbReference type="Gene3D" id="3.40.50.12650">
    <property type="match status" value="1"/>
</dbReference>
<dbReference type="AlphaFoldDB" id="F7F8Q5"/>
<dbReference type="GO" id="GO:0006303">
    <property type="term" value="P:double-strand break repair via nonhomologous end joining"/>
    <property type="evidence" value="ECO:0000318"/>
    <property type="project" value="GO_Central"/>
</dbReference>
<evidence type="ECO:0000256" key="9">
    <source>
        <dbReference type="ARBA" id="ARBA00023204"/>
    </source>
</evidence>
<dbReference type="Bgee" id="ENSOANG00000001570">
    <property type="expression patterns" value="Expressed in ovary and 7 other cell types or tissues"/>
</dbReference>
<evidence type="ECO:0000256" key="3">
    <source>
        <dbReference type="ARBA" id="ARBA00010304"/>
    </source>
</evidence>
<dbReference type="GO" id="GO:0003684">
    <property type="term" value="F:damaged DNA binding"/>
    <property type="evidence" value="ECO:0000318"/>
    <property type="project" value="GO_Central"/>
</dbReference>
<feature type="region of interest" description="Disordered" evidence="15">
    <location>
        <begin position="221"/>
        <end position="356"/>
    </location>
</feature>
<feature type="region of interest" description="Disordered" evidence="15">
    <location>
        <begin position="431"/>
        <end position="470"/>
    </location>
</feature>
<reference evidence="17" key="2">
    <citation type="submission" date="2025-09" db="UniProtKB">
        <authorList>
            <consortium name="Ensembl"/>
        </authorList>
    </citation>
    <scope>IDENTIFICATION</scope>
    <source>
        <strain evidence="17">Glennie</strain>
    </source>
</reference>
<dbReference type="STRING" id="9258.ENSOANP00000002503"/>
<proteinExistence type="inferred from homology"/>
<feature type="region of interest" description="Disordered" evidence="15">
    <location>
        <begin position="108"/>
        <end position="128"/>
    </location>
</feature>
<dbReference type="EC" id="3.5.2.6" evidence="4"/>
<dbReference type="RefSeq" id="XP_028936512.1">
    <property type="nucleotide sequence ID" value="XM_029080679.1"/>
</dbReference>
<dbReference type="RefSeq" id="XP_007665882.2">
    <property type="nucleotide sequence ID" value="XM_007667692.2"/>
</dbReference>
<feature type="region of interest" description="Disordered" evidence="15">
    <location>
        <begin position="547"/>
        <end position="610"/>
    </location>
</feature>
<keyword evidence="9 14" id="KW-0234">DNA repair</keyword>
<feature type="compositionally biased region" description="Basic residues" evidence="15">
    <location>
        <begin position="118"/>
        <end position="128"/>
    </location>
</feature>
<evidence type="ECO:0000259" key="16">
    <source>
        <dbReference type="PROSITE" id="PS51908"/>
    </source>
</evidence>
<dbReference type="PANTHER" id="PTHR23240">
    <property type="entry name" value="DNA CROSS-LINK REPAIR PROTEIN PSO2/SNM1-RELATED"/>
    <property type="match status" value="1"/>
</dbReference>
<name>F7F8Q5_ORNAN</name>
<evidence type="ECO:0000256" key="6">
    <source>
        <dbReference type="ARBA" id="ARBA00022763"/>
    </source>
</evidence>
<dbReference type="FunFam" id="3.60.15.10:FF:000010">
    <property type="entry name" value="DNA cross-link repair 1A"/>
    <property type="match status" value="1"/>
</dbReference>
<comment type="subunit">
    <text evidence="11">Binds constitutively to TP53BP1. Binds CDC27, which is itself a component of the anaphase promoting complex (APC). Binds PIAS1.</text>
</comment>
<keyword evidence="7 14" id="KW-0863">Zinc-finger</keyword>
<keyword evidence="6 14" id="KW-0227">DNA damage</keyword>
<dbReference type="GO" id="GO:0035312">
    <property type="term" value="F:5'-3' DNA exonuclease activity"/>
    <property type="evidence" value="ECO:0000318"/>
    <property type="project" value="GO_Central"/>
</dbReference>
<keyword evidence="8" id="KW-0862">Zinc</keyword>
<accession>F7F8Q5</accession>
<dbReference type="SMART" id="SM00849">
    <property type="entry name" value="Lactamase_B"/>
    <property type="match status" value="1"/>
</dbReference>
<dbReference type="GO" id="GO:0005634">
    <property type="term" value="C:nucleus"/>
    <property type="evidence" value="ECO:0000318"/>
    <property type="project" value="GO_Central"/>
</dbReference>
<dbReference type="Ensembl" id="ENSOANT00000002504.3">
    <property type="protein sequence ID" value="ENSOANP00000002503.3"/>
    <property type="gene ID" value="ENSOANG00000001570.3"/>
</dbReference>
<evidence type="ECO:0000256" key="1">
    <source>
        <dbReference type="ARBA" id="ARBA00001526"/>
    </source>
</evidence>
<dbReference type="InterPro" id="IPR006642">
    <property type="entry name" value="Rad18_UBZ4"/>
</dbReference>
<feature type="compositionally biased region" description="Polar residues" evidence="15">
    <location>
        <begin position="337"/>
        <end position="356"/>
    </location>
</feature>
<organism evidence="17 18">
    <name type="scientific">Ornithorhynchus anatinus</name>
    <name type="common">Duckbill platypus</name>
    <dbReference type="NCBI Taxonomy" id="9258"/>
    <lineage>
        <taxon>Eukaryota</taxon>
        <taxon>Metazoa</taxon>
        <taxon>Chordata</taxon>
        <taxon>Craniata</taxon>
        <taxon>Vertebrata</taxon>
        <taxon>Euteleostomi</taxon>
        <taxon>Mammalia</taxon>
        <taxon>Monotremata</taxon>
        <taxon>Ornithorhynchidae</taxon>
        <taxon>Ornithorhynchus</taxon>
    </lineage>
</organism>
<dbReference type="InterPro" id="IPR011084">
    <property type="entry name" value="DRMBL"/>
</dbReference>
<protein>
    <recommendedName>
        <fullName evidence="12">DNA cross-link repair 1A protein</fullName>
        <ecNumber evidence="4">3.5.2.6</ecNumber>
    </recommendedName>
    <alternativeName>
        <fullName evidence="13">SNM1 homolog A</fullName>
    </alternativeName>
</protein>
<dbReference type="GO" id="GO:0036297">
    <property type="term" value="P:interstrand cross-link repair"/>
    <property type="evidence" value="ECO:0000318"/>
    <property type="project" value="GO_Central"/>
</dbReference>
<feature type="domain" description="UBZ4-type" evidence="16">
    <location>
        <begin position="134"/>
        <end position="164"/>
    </location>
</feature>
<comment type="subcellular location">
    <subcellularLocation>
        <location evidence="2">Nucleus</location>
    </subcellularLocation>
</comment>